<evidence type="ECO:0000256" key="1">
    <source>
        <dbReference type="ARBA" id="ARBA00023098"/>
    </source>
</evidence>
<protein>
    <recommendedName>
        <fullName evidence="3">PNPLA domain-containing protein</fullName>
    </recommendedName>
</protein>
<keyword evidence="2" id="KW-0812">Transmembrane</keyword>
<evidence type="ECO:0000313" key="4">
    <source>
        <dbReference type="EMBL" id="QHT98997.1"/>
    </source>
</evidence>
<dbReference type="GO" id="GO:0006629">
    <property type="term" value="P:lipid metabolic process"/>
    <property type="evidence" value="ECO:0007669"/>
    <property type="project" value="UniProtKB-KW"/>
</dbReference>
<dbReference type="InterPro" id="IPR002641">
    <property type="entry name" value="PNPLA_dom"/>
</dbReference>
<dbReference type="PROSITE" id="PS51635">
    <property type="entry name" value="PNPLA"/>
    <property type="match status" value="1"/>
</dbReference>
<feature type="transmembrane region" description="Helical" evidence="2">
    <location>
        <begin position="34"/>
        <end position="52"/>
    </location>
</feature>
<reference evidence="4" key="1">
    <citation type="journal article" date="2020" name="Nature">
        <title>Giant virus diversity and host interactions through global metagenomics.</title>
        <authorList>
            <person name="Schulz F."/>
            <person name="Roux S."/>
            <person name="Paez-Espino D."/>
            <person name="Jungbluth S."/>
            <person name="Walsh D.A."/>
            <person name="Denef V.J."/>
            <person name="McMahon K.D."/>
            <person name="Konstantinidis K.T."/>
            <person name="Eloe-Fadrosh E.A."/>
            <person name="Kyrpides N.C."/>
            <person name="Woyke T."/>
        </authorList>
    </citation>
    <scope>NUCLEOTIDE SEQUENCE</scope>
    <source>
        <strain evidence="4">GVMAG-M-3300025695-21</strain>
    </source>
</reference>
<dbReference type="Pfam" id="PF01734">
    <property type="entry name" value="Patatin"/>
    <property type="match status" value="1"/>
</dbReference>
<organism evidence="4">
    <name type="scientific">viral metagenome</name>
    <dbReference type="NCBI Taxonomy" id="1070528"/>
    <lineage>
        <taxon>unclassified sequences</taxon>
        <taxon>metagenomes</taxon>
        <taxon>organismal metagenomes</taxon>
    </lineage>
</organism>
<feature type="domain" description="PNPLA" evidence="3">
    <location>
        <begin position="6"/>
        <end position="189"/>
    </location>
</feature>
<dbReference type="Gene3D" id="3.40.1090.10">
    <property type="entry name" value="Cytosolic phospholipase A2 catalytic domain"/>
    <property type="match status" value="2"/>
</dbReference>
<dbReference type="SUPFAM" id="SSF52151">
    <property type="entry name" value="FabD/lysophospholipase-like"/>
    <property type="match status" value="1"/>
</dbReference>
<dbReference type="EMBL" id="MN740299">
    <property type="protein sequence ID" value="QHT98997.1"/>
    <property type="molecule type" value="Genomic_DNA"/>
</dbReference>
<name>A0A6C0J4W4_9ZZZZ</name>
<dbReference type="InterPro" id="IPR016035">
    <property type="entry name" value="Acyl_Trfase/lysoPLipase"/>
</dbReference>
<evidence type="ECO:0000256" key="2">
    <source>
        <dbReference type="SAM" id="Phobius"/>
    </source>
</evidence>
<dbReference type="PANTHER" id="PTHR46394:SF1">
    <property type="entry name" value="PNPLA DOMAIN-CONTAINING PROTEIN"/>
    <property type="match status" value="1"/>
</dbReference>
<evidence type="ECO:0000259" key="3">
    <source>
        <dbReference type="PROSITE" id="PS51635"/>
    </source>
</evidence>
<accession>A0A6C0J4W4</accession>
<feature type="transmembrane region" description="Helical" evidence="2">
    <location>
        <begin position="6"/>
        <end position="27"/>
    </location>
</feature>
<keyword evidence="2" id="KW-1133">Transmembrane helix</keyword>
<sequence>MEITHLVLSGGALKGLCFIGIIQYLYLEDMVKNIKNIACCSMGSIIGMMLGFKIPICDMEKIFKNILNDKKTGFVSKKEFINLFYKSGVVSSYIYMEEIKKYIKERDGIEDITFIEYSKKYGINLYMSLTNIYTCKNEIFSIDTTPNVSVFKACSASIAIPLLYQPVKINGYYYLDGGLSNNLPIDVFKDVPRENILAVAVESNKDFDKEKTIEKNIKPNLLIVIQQIFLLLNITRNKSVLLNKVDDRCTLIIYNSPLQGWMKFKIGVNGIVVNLSEEDIHNMIFIGFDNAFKYFNERRDKYNEKTELRLKNLL</sequence>
<dbReference type="PANTHER" id="PTHR46394">
    <property type="entry name" value="ANNEXIN"/>
    <property type="match status" value="1"/>
</dbReference>
<proteinExistence type="predicted"/>
<dbReference type="InterPro" id="IPR052580">
    <property type="entry name" value="Lipid_Hydrolase"/>
</dbReference>
<keyword evidence="1" id="KW-0443">Lipid metabolism</keyword>
<dbReference type="AlphaFoldDB" id="A0A6C0J4W4"/>
<keyword evidence="2" id="KW-0472">Membrane</keyword>